<dbReference type="EMBL" id="QAPG01000055">
    <property type="protein sequence ID" value="TDZ34294.1"/>
    <property type="molecule type" value="Genomic_DNA"/>
</dbReference>
<gene>
    <name evidence="3" type="primary">ustS-0</name>
    <name evidence="3" type="ORF">C8035_v010716</name>
</gene>
<proteinExistence type="predicted"/>
<organism evidence="3 4">
    <name type="scientific">Colletotrichum spinosum</name>
    <dbReference type="NCBI Taxonomy" id="1347390"/>
    <lineage>
        <taxon>Eukaryota</taxon>
        <taxon>Fungi</taxon>
        <taxon>Dikarya</taxon>
        <taxon>Ascomycota</taxon>
        <taxon>Pezizomycotina</taxon>
        <taxon>Sordariomycetes</taxon>
        <taxon>Hypocreomycetidae</taxon>
        <taxon>Glomerellales</taxon>
        <taxon>Glomerellaceae</taxon>
        <taxon>Colletotrichum</taxon>
        <taxon>Colletotrichum orbiculare species complex</taxon>
    </lineage>
</organism>
<comment type="caution">
    <text evidence="3">The sequence shown here is derived from an EMBL/GenBank/DDBJ whole genome shotgun (WGS) entry which is preliminary data.</text>
</comment>
<dbReference type="InterPro" id="IPR054416">
    <property type="entry name" value="GST_UstS-like_C"/>
</dbReference>
<dbReference type="Gene3D" id="1.20.1050.10">
    <property type="match status" value="1"/>
</dbReference>
<sequence length="238" mass="27793">MSEQLVFFDIPGRDGKSWSLNPWKIRLALNYKNIDYKTEWLEYPDIEPTLKSFGLEGDHEQIRPYTCPTAKFPDGTYMMNSNFIVKRLEKDYPEPPLHLDSELTQESLDLASRLFDSLHAVLLPLVPRHILGDRSAEYFWRTRKEVFQMSLDELEEKKGGEAAWEAAKQPIADAEALLNKTEGPFFLGDKVSYADFLFVSFLFFVKRLNEEHYQRIAKQAPAAERLYRACEQWIDESK</sequence>
<evidence type="ECO:0000313" key="3">
    <source>
        <dbReference type="EMBL" id="TDZ34294.1"/>
    </source>
</evidence>
<dbReference type="Gene3D" id="3.40.30.10">
    <property type="entry name" value="Glutaredoxin"/>
    <property type="match status" value="1"/>
</dbReference>
<dbReference type="GO" id="GO:0016740">
    <property type="term" value="F:transferase activity"/>
    <property type="evidence" value="ECO:0007669"/>
    <property type="project" value="UniProtKB-KW"/>
</dbReference>
<dbReference type="Pfam" id="PF22041">
    <property type="entry name" value="GST_C_7"/>
    <property type="match status" value="1"/>
</dbReference>
<name>A0A4R8QE70_9PEZI</name>
<dbReference type="SUPFAM" id="SSF47616">
    <property type="entry name" value="GST C-terminal domain-like"/>
    <property type="match status" value="1"/>
</dbReference>
<feature type="domain" description="Glutathione S-transferase UstS-like C-terminal" evidence="2">
    <location>
        <begin position="114"/>
        <end position="233"/>
    </location>
</feature>
<dbReference type="InterPro" id="IPR036249">
    <property type="entry name" value="Thioredoxin-like_sf"/>
</dbReference>
<evidence type="ECO:0000313" key="4">
    <source>
        <dbReference type="Proteomes" id="UP000295083"/>
    </source>
</evidence>
<dbReference type="SUPFAM" id="SSF52833">
    <property type="entry name" value="Thioredoxin-like"/>
    <property type="match status" value="1"/>
</dbReference>
<dbReference type="AlphaFoldDB" id="A0A4R8QE70"/>
<protein>
    <submittedName>
        <fullName evidence="3">Glutathione S-transferase-like protein ustS</fullName>
    </submittedName>
</protein>
<dbReference type="InterPro" id="IPR004045">
    <property type="entry name" value="Glutathione_S-Trfase_N"/>
</dbReference>
<reference evidence="3 4" key="1">
    <citation type="submission" date="2018-11" db="EMBL/GenBank/DDBJ databases">
        <title>Genome sequence and assembly of Colletotrichum spinosum.</title>
        <authorList>
            <person name="Gan P."/>
            <person name="Shirasu K."/>
        </authorList>
    </citation>
    <scope>NUCLEOTIDE SEQUENCE [LARGE SCALE GENOMIC DNA]</scope>
    <source>
        <strain evidence="3 4">CBS 515.97</strain>
    </source>
</reference>
<dbReference type="InterPro" id="IPR036282">
    <property type="entry name" value="Glutathione-S-Trfase_C_sf"/>
</dbReference>
<keyword evidence="3" id="KW-0808">Transferase</keyword>
<dbReference type="Pfam" id="PF13409">
    <property type="entry name" value="GST_N_2"/>
    <property type="match status" value="1"/>
</dbReference>
<accession>A0A4R8QE70</accession>
<dbReference type="Proteomes" id="UP000295083">
    <property type="component" value="Unassembled WGS sequence"/>
</dbReference>
<evidence type="ECO:0000259" key="2">
    <source>
        <dbReference type="Pfam" id="PF22041"/>
    </source>
</evidence>
<evidence type="ECO:0000259" key="1">
    <source>
        <dbReference type="Pfam" id="PF13409"/>
    </source>
</evidence>
<keyword evidence="4" id="KW-1185">Reference proteome</keyword>
<feature type="domain" description="GST N-terminal" evidence="1">
    <location>
        <begin position="18"/>
        <end position="90"/>
    </location>
</feature>